<accession>A0AAX3BAB6</accession>
<dbReference type="PANTHER" id="PTHR40094:SF1">
    <property type="entry name" value="UBIQUITIN DOMAIN-CONTAINING PROTEIN"/>
    <property type="match status" value="1"/>
</dbReference>
<dbReference type="InterPro" id="IPR013783">
    <property type="entry name" value="Ig-like_fold"/>
</dbReference>
<dbReference type="GO" id="GO:0004866">
    <property type="term" value="F:endopeptidase inhibitor activity"/>
    <property type="evidence" value="ECO:0007669"/>
    <property type="project" value="InterPro"/>
</dbReference>
<dbReference type="SUPFAM" id="SSF48239">
    <property type="entry name" value="Terpenoid cyclases/Protein prenyltransferases"/>
    <property type="match status" value="1"/>
</dbReference>
<comment type="similarity">
    <text evidence="1">Belongs to the protease inhibitor I39 (alpha-2-macroglobulin) family. Bacterial alpha-2-macroglobulin subfamily.</text>
</comment>
<dbReference type="InterPro" id="IPR002890">
    <property type="entry name" value="MG2"/>
</dbReference>
<dbReference type="Gene3D" id="1.50.10.20">
    <property type="match status" value="1"/>
</dbReference>
<keyword evidence="5" id="KW-1185">Reference proteome</keyword>
<dbReference type="Gene3D" id="2.60.40.10">
    <property type="entry name" value="Immunoglobulins"/>
    <property type="match status" value="1"/>
</dbReference>
<protein>
    <recommendedName>
        <fullName evidence="6">Alpha-2-macroglobulin</fullName>
    </recommendedName>
</protein>
<dbReference type="PANTHER" id="PTHR40094">
    <property type="entry name" value="ALPHA-2-MACROGLOBULIN HOMOLOG"/>
    <property type="match status" value="1"/>
</dbReference>
<dbReference type="InterPro" id="IPR051802">
    <property type="entry name" value="YfhM-like"/>
</dbReference>
<reference evidence="4" key="2">
    <citation type="submission" date="2022-06" db="EMBL/GenBank/DDBJ databases">
        <title>Thermospira aquatica gen. nov., sp. nov.</title>
        <authorList>
            <person name="Ben Ali Gam Z."/>
            <person name="Labat M."/>
        </authorList>
    </citation>
    <scope>NUCLEOTIDE SEQUENCE</scope>
    <source>
        <strain evidence="4">F1F22</strain>
    </source>
</reference>
<evidence type="ECO:0008006" key="6">
    <source>
        <dbReference type="Google" id="ProtNLM"/>
    </source>
</evidence>
<dbReference type="SMART" id="SM01359">
    <property type="entry name" value="A2M_N_2"/>
    <property type="match status" value="1"/>
</dbReference>
<dbReference type="Pfam" id="PF07703">
    <property type="entry name" value="A2M_BRD"/>
    <property type="match status" value="1"/>
</dbReference>
<dbReference type="EMBL" id="CP073355">
    <property type="protein sequence ID" value="URA09197.1"/>
    <property type="molecule type" value="Genomic_DNA"/>
</dbReference>
<evidence type="ECO:0000259" key="2">
    <source>
        <dbReference type="SMART" id="SM01359"/>
    </source>
</evidence>
<proteinExistence type="inferred from homology"/>
<evidence type="ECO:0000256" key="1">
    <source>
        <dbReference type="ARBA" id="ARBA00010556"/>
    </source>
</evidence>
<evidence type="ECO:0000313" key="5">
    <source>
        <dbReference type="Proteomes" id="UP001056539"/>
    </source>
</evidence>
<evidence type="ECO:0000259" key="3">
    <source>
        <dbReference type="SMART" id="SM01360"/>
    </source>
</evidence>
<gene>
    <name evidence="4" type="ORF">KDW03_06715</name>
</gene>
<sequence>MWKWMGGVLLCWGMLFSQSRLPVTIYPWDLESASPVRLVFRFDTPVVKMSDIASMTEEVTKNIFFDFSPRLKYRIEVIDEQSFALTIEEKLLPARRYYLTVRISTNFPQVFKIGGKKYSTNELLFFDTPSQEIVRAEKASELPDAPITISFRFPVEIEKLRSLLKISMVPKVDDLKNSLNVEISFSLRYSTNGSKENKSRVLVIPKGEKEHSDYILTIDKALTPIGGELPMKANYQFKYATYKPLRVVRIGSSDEKKFYRDSTIVIFFNNPLPPRTEKAGWVKITPAVQNLSVSSEGKMLYVSGVFVPGTRYKLVVQPLVTDIYRQTLDKESEYTFEVEDSPSFYSAPAGYLLMENYLANLFPIKTRNIEKIFFSYRSLTNEREIFSFLEALSKSEKEALKSRIKDTHEYTLPPRWNSVEIYKIPLKRFHPSKSGFLLYEITVKRRTPAYSSWEDEYPSRGYVQFSDMAATLKRGPWADLLIARYLKNNAPVTNAEVYSYRKGQLVLVGKTGSLGTLLITNNRGNVYMLKTDKSRFFLSHVSGKVSERVNWGSWYAADRPGCVIFTERYLYQPGERVFIKGIYRYRTNDTWTVVPFSLAPFSKDSIEILIEDSRGETLLSTNISPTSKGSFDLSVVVPKDAPTGTYSITASVRGKFWSLSGYNPEFYSSFQVEEFRPARAEMKIQPNKPLYLVGESMRVDLIGWYLFGAPIGRDVEYSVGFRPTGYSSKRFPSYSFSFSGWYDEEYDEYGSYSSSSEISSGTLSPDKNGVASLKVDLTKIEEDGFLSVWAKTTLPDNTPVSGYKGDIEVRKKLHLGLRVPSYFHFLDKPLSIDLVAVDGEDKITTNEGLLVVTHHEWNSFLVAGHGGRYQWEWREVVTPVYSNTVKISQTTIPIKLSKGGSYVATVYERRGKKLIPHGKEWFYVIGGGFYGWRISEDDRTEVISDKSSYDVGETATLLIKNPYKSARALITIEREKFYKTFDIPATNSMVIFKLPIEKEYIPNVYVSVILYTGRTGINRVSNDVDFARPQYRIGYANLSVIPKEKSLQITVNTDKATYTPREKVTAKIQIRDHAGKPVSGEVTISVADRGVLNLAGYSLPNPLSYFYQSRSLAISTYETRNFIYGQRYLTEKGEILGGDGGISLGMIVPRAIIKYTAFYEAKLDVTNGEATVSFTLPDNLSSFKVMAVAHTPDSMFGYGENTFTVKKPLMVLESFPTFVRMRDSFMAGGIIFNYTGQKQTFTVEMSTGGGLRVGGDKSVMTNITLENNTSQEVLFPVKVTAKETGETSLTMKVKGTAAEDGITKTIPVTMMRYPETVAIYGMLSNGQNQAVNNVTVTSQVIPELSSIETTVAPTAFVELKGNLDYLVSYPYGCAEQKTSKILPLITGEEVILKYRLLATKTREDLREVVQSVLKELPEYFKGNGFSYWKDSTYVSSYLTVYIFWVMTLAKERGYRFESSFYEKVFQVVKDYISKGTISDESFPSYRWLALSYALYVASLNNYNDVSRLRWGSKQGNKSPLDRYTLKPRARGTGSIIPKRSKTPWPFMRILQAESIFLMPTR</sequence>
<dbReference type="InterPro" id="IPR011625">
    <property type="entry name" value="A2M_N_BRD"/>
</dbReference>
<evidence type="ECO:0000313" key="4">
    <source>
        <dbReference type="EMBL" id="URA09197.1"/>
    </source>
</evidence>
<dbReference type="Proteomes" id="UP001056539">
    <property type="component" value="Chromosome"/>
</dbReference>
<feature type="domain" description="Alpha-2-macroglobulin" evidence="3">
    <location>
        <begin position="1156"/>
        <end position="1245"/>
    </location>
</feature>
<dbReference type="Pfam" id="PF01835">
    <property type="entry name" value="MG2"/>
    <property type="match status" value="1"/>
</dbReference>
<organism evidence="4 5">
    <name type="scientific">Thermospira aquatica</name>
    <dbReference type="NCBI Taxonomy" id="2828656"/>
    <lineage>
        <taxon>Bacteria</taxon>
        <taxon>Pseudomonadati</taxon>
        <taxon>Spirochaetota</taxon>
        <taxon>Spirochaetia</taxon>
        <taxon>Brevinematales</taxon>
        <taxon>Thermospiraceae</taxon>
        <taxon>Thermospira</taxon>
    </lineage>
</organism>
<dbReference type="KEGG" id="taqu:KDW03_06715"/>
<dbReference type="InterPro" id="IPR047565">
    <property type="entry name" value="Alpha-macroglob_thiol-ester_cl"/>
</dbReference>
<dbReference type="RefSeq" id="WP_271434321.1">
    <property type="nucleotide sequence ID" value="NZ_CP073355.1"/>
</dbReference>
<dbReference type="SMART" id="SM01419">
    <property type="entry name" value="Thiol-ester_cl"/>
    <property type="match status" value="1"/>
</dbReference>
<dbReference type="InterPro" id="IPR008930">
    <property type="entry name" value="Terpenoid_cyclase/PrenylTrfase"/>
</dbReference>
<feature type="domain" description="Alpha-2-macroglobulin bait region" evidence="2">
    <location>
        <begin position="940"/>
        <end position="1094"/>
    </location>
</feature>
<reference evidence="4" key="1">
    <citation type="submission" date="2021-04" db="EMBL/GenBank/DDBJ databases">
        <authorList>
            <person name="Postec A."/>
        </authorList>
    </citation>
    <scope>NUCLEOTIDE SEQUENCE</scope>
    <source>
        <strain evidence="4">F1F22</strain>
    </source>
</reference>
<dbReference type="InterPro" id="IPR001599">
    <property type="entry name" value="Macroglobln_a2"/>
</dbReference>
<dbReference type="Gene3D" id="2.60.40.1930">
    <property type="match status" value="1"/>
</dbReference>
<dbReference type="SMART" id="SM01360">
    <property type="entry name" value="A2M"/>
    <property type="match status" value="1"/>
</dbReference>
<name>A0AAX3BAB6_9SPIR</name>
<dbReference type="Pfam" id="PF00207">
    <property type="entry name" value="A2M"/>
    <property type="match status" value="1"/>
</dbReference>